<organism evidence="1">
    <name type="scientific">Arundo donax</name>
    <name type="common">Giant reed</name>
    <name type="synonym">Donax arundinaceus</name>
    <dbReference type="NCBI Taxonomy" id="35708"/>
    <lineage>
        <taxon>Eukaryota</taxon>
        <taxon>Viridiplantae</taxon>
        <taxon>Streptophyta</taxon>
        <taxon>Embryophyta</taxon>
        <taxon>Tracheophyta</taxon>
        <taxon>Spermatophyta</taxon>
        <taxon>Magnoliopsida</taxon>
        <taxon>Liliopsida</taxon>
        <taxon>Poales</taxon>
        <taxon>Poaceae</taxon>
        <taxon>PACMAD clade</taxon>
        <taxon>Arundinoideae</taxon>
        <taxon>Arundineae</taxon>
        <taxon>Arundo</taxon>
    </lineage>
</organism>
<proteinExistence type="predicted"/>
<accession>A0A0A9FGL2</accession>
<dbReference type="AlphaFoldDB" id="A0A0A9FGL2"/>
<dbReference type="EMBL" id="GBRH01186419">
    <property type="protein sequence ID" value="JAE11477.1"/>
    <property type="molecule type" value="Transcribed_RNA"/>
</dbReference>
<evidence type="ECO:0000313" key="1">
    <source>
        <dbReference type="EMBL" id="JAE11477.1"/>
    </source>
</evidence>
<sequence length="49" mass="5653">MRTVSIVRLQQKNLTMHCQYITTQQNGESISTYIGKTRITSSDYNAPQF</sequence>
<reference evidence="1" key="2">
    <citation type="journal article" date="2015" name="Data Brief">
        <title>Shoot transcriptome of the giant reed, Arundo donax.</title>
        <authorList>
            <person name="Barrero R.A."/>
            <person name="Guerrero F.D."/>
            <person name="Moolhuijzen P."/>
            <person name="Goolsby J.A."/>
            <person name="Tidwell J."/>
            <person name="Bellgard S.E."/>
            <person name="Bellgard M.I."/>
        </authorList>
    </citation>
    <scope>NUCLEOTIDE SEQUENCE</scope>
    <source>
        <tissue evidence="1">Shoot tissue taken approximately 20 cm above the soil surface</tissue>
    </source>
</reference>
<name>A0A0A9FGL2_ARUDO</name>
<reference evidence="1" key="1">
    <citation type="submission" date="2014-09" db="EMBL/GenBank/DDBJ databases">
        <authorList>
            <person name="Magalhaes I.L.F."/>
            <person name="Oliveira U."/>
            <person name="Santos F.R."/>
            <person name="Vidigal T.H.D.A."/>
            <person name="Brescovit A.D."/>
            <person name="Santos A.J."/>
        </authorList>
    </citation>
    <scope>NUCLEOTIDE SEQUENCE</scope>
    <source>
        <tissue evidence="1">Shoot tissue taken approximately 20 cm above the soil surface</tissue>
    </source>
</reference>
<protein>
    <submittedName>
        <fullName evidence="1">Uncharacterized protein</fullName>
    </submittedName>
</protein>